<evidence type="ECO:0000313" key="2">
    <source>
        <dbReference type="EMBL" id="TQE32158.1"/>
    </source>
</evidence>
<gene>
    <name evidence="2" type="ORF">Sipo8835_21315</name>
</gene>
<feature type="compositionally biased region" description="Low complexity" evidence="1">
    <location>
        <begin position="95"/>
        <end position="110"/>
    </location>
</feature>
<dbReference type="AlphaFoldDB" id="A0AAE8W3V2"/>
<comment type="caution">
    <text evidence="2">The sequence shown here is derived from an EMBL/GenBank/DDBJ whole genome shotgun (WGS) entry which is preliminary data.</text>
</comment>
<organism evidence="2 3">
    <name type="scientific">Streptomyces ipomoeae</name>
    <dbReference type="NCBI Taxonomy" id="103232"/>
    <lineage>
        <taxon>Bacteria</taxon>
        <taxon>Bacillati</taxon>
        <taxon>Actinomycetota</taxon>
        <taxon>Actinomycetes</taxon>
        <taxon>Kitasatosporales</taxon>
        <taxon>Streptomycetaceae</taxon>
        <taxon>Streptomyces</taxon>
    </lineage>
</organism>
<proteinExistence type="predicted"/>
<reference evidence="2 3" key="1">
    <citation type="submission" date="2019-03" db="EMBL/GenBank/DDBJ databases">
        <title>Comparative genomic analyses of the sweetpotato soil rot pathogen, Streptomyces ipomoeae.</title>
        <authorList>
            <person name="Ruschel Soares N."/>
            <person name="Badger J.H."/>
            <person name="Huguet-Tapia J.C."/>
            <person name="Clark C.A."/>
            <person name="Pettis G.S."/>
        </authorList>
    </citation>
    <scope>NUCLEOTIDE SEQUENCE [LARGE SCALE GENOMIC DNA]</scope>
    <source>
        <strain evidence="2 3">88-35</strain>
    </source>
</reference>
<accession>A0AAE8W3V2</accession>
<protein>
    <submittedName>
        <fullName evidence="2">Uncharacterized protein</fullName>
    </submittedName>
</protein>
<dbReference type="EMBL" id="SPAZ01000175">
    <property type="protein sequence ID" value="TQE32158.1"/>
    <property type="molecule type" value="Genomic_DNA"/>
</dbReference>
<dbReference type="RefSeq" id="WP_141583230.1">
    <property type="nucleotide sequence ID" value="NZ_JARAVC010000334.1"/>
</dbReference>
<sequence length="125" mass="13447">MSDVDGTVINFSDDLLYEGPVTQVNPVRLVGRYGTRPVSVPVEDAAHMDQLVDILAAEAGRPAEVLNVEVQRHLLLTLLLWARVTTTLPALLGASGRSAARAKARAASPPRDLAPERTGVGKWNR</sequence>
<dbReference type="Proteomes" id="UP000318720">
    <property type="component" value="Unassembled WGS sequence"/>
</dbReference>
<evidence type="ECO:0000256" key="1">
    <source>
        <dbReference type="SAM" id="MobiDB-lite"/>
    </source>
</evidence>
<evidence type="ECO:0000313" key="3">
    <source>
        <dbReference type="Proteomes" id="UP000318720"/>
    </source>
</evidence>
<feature type="region of interest" description="Disordered" evidence="1">
    <location>
        <begin position="95"/>
        <end position="125"/>
    </location>
</feature>
<name>A0AAE8W3V2_9ACTN</name>